<accession>A0A6G6SHA6</accession>
<evidence type="ECO:0000256" key="9">
    <source>
        <dbReference type="ARBA" id="ARBA00023065"/>
    </source>
</evidence>
<evidence type="ECO:0000256" key="14">
    <source>
        <dbReference type="PROSITE-ProRule" id="PRU01360"/>
    </source>
</evidence>
<sequence length="694" mass="77646">MINFHAFKLKPVALLCSASLPFVLATQAFAEDTAKTEQVEKLVVSAQALKVNTSLQETPKSVSVISQQDIETHAPQKLDEALRYTSGVVSQPFGADNDTDWLRIRGFEAATYLDGSRLFRDGYYTWLLEPYGFEQIEVVKGSSAVLFGESTPGGAVNVVQKKPSFTPRNEVFLEAGNNDQRGLGFDVSSATDDKRVRYRLVGLMKKSDGELSGTDNERIYLAPSVAINLTDDTSLTFMATYLHDDGTPTNPFFPAAGTLISSPFGKIKPSTNLGEPGYDKYKRTQISAGYLLDHNINDVWRFSQRLNYGYNDLLLRSVYAFPNSDITATELSRGVVFRDGKSQSITFDNNIVGEWDTDNFEHTLLAGAELQYHQTKGDEQDNYSFDKINPWNPIYGKYTPLNPADNINRTIDKTQYSLYSQYQTKFDSRWIAVAGVRQDWVKTENKAQTKNEDKSRTDSEFSLNAGLMYLADNGVSPYISYSESFEVMSTIDPATKELYKPLKGDQIEAGIKYTPDFMDGYFNIAWFDITQKNALVANPTTFVSTQTGKVTSKGVEVSSEVQLTERLALKANYTYTDMQTDDTGNKGKQQAGLIPKHTASAWGSYTIPITGTQDLTLGTGVRYLGESKDNPKSSNLTVPSATLWDMAATYNLDKQWQLQLNINNILDKEYISGCDYYCYYGQSRSVLLNAKYRW</sequence>
<keyword evidence="10 15" id="KW-0798">TonB box</keyword>
<evidence type="ECO:0000256" key="7">
    <source>
        <dbReference type="ARBA" id="ARBA00022729"/>
    </source>
</evidence>
<evidence type="ECO:0000256" key="1">
    <source>
        <dbReference type="ARBA" id="ARBA00004571"/>
    </source>
</evidence>
<evidence type="ECO:0000256" key="4">
    <source>
        <dbReference type="ARBA" id="ARBA00022452"/>
    </source>
</evidence>
<dbReference type="InterPro" id="IPR010105">
    <property type="entry name" value="TonB_sidphr_rcpt"/>
</dbReference>
<dbReference type="CDD" id="cd01347">
    <property type="entry name" value="ligand_gated_channel"/>
    <property type="match status" value="1"/>
</dbReference>
<dbReference type="InterPro" id="IPR000531">
    <property type="entry name" value="Beta-barrel_TonB"/>
</dbReference>
<feature type="domain" description="TonB-dependent receptor-like beta-barrel" evidence="17">
    <location>
        <begin position="227"/>
        <end position="665"/>
    </location>
</feature>
<keyword evidence="7 16" id="KW-0732">Signal</keyword>
<evidence type="ECO:0000256" key="2">
    <source>
        <dbReference type="ARBA" id="ARBA00009810"/>
    </source>
</evidence>
<dbReference type="EMBL" id="CP047344">
    <property type="protein sequence ID" value="QIF94094.1"/>
    <property type="molecule type" value="Genomic_DNA"/>
</dbReference>
<keyword evidence="3 14" id="KW-0813">Transport</keyword>
<organism evidence="19 20">
    <name type="scientific">Proteus vulgaris</name>
    <dbReference type="NCBI Taxonomy" id="585"/>
    <lineage>
        <taxon>Bacteria</taxon>
        <taxon>Pseudomonadati</taxon>
        <taxon>Pseudomonadota</taxon>
        <taxon>Gammaproteobacteria</taxon>
        <taxon>Enterobacterales</taxon>
        <taxon>Morganellaceae</taxon>
        <taxon>Proteus</taxon>
    </lineage>
</organism>
<dbReference type="NCBIfam" id="TIGR01783">
    <property type="entry name" value="TonB-siderophor"/>
    <property type="match status" value="1"/>
</dbReference>
<keyword evidence="20" id="KW-1185">Reference proteome</keyword>
<evidence type="ECO:0000313" key="19">
    <source>
        <dbReference type="EMBL" id="QIF94094.1"/>
    </source>
</evidence>
<proteinExistence type="inferred from homology"/>
<dbReference type="RefSeq" id="WP_164526319.1">
    <property type="nucleotide sequence ID" value="NZ_CP047344.1"/>
</dbReference>
<evidence type="ECO:0000256" key="15">
    <source>
        <dbReference type="RuleBase" id="RU003357"/>
    </source>
</evidence>
<evidence type="ECO:0000256" key="12">
    <source>
        <dbReference type="ARBA" id="ARBA00023170"/>
    </source>
</evidence>
<gene>
    <name evidence="19" type="ORF">GTH24_09385</name>
</gene>
<feature type="chain" id="PRO_5026133449" evidence="16">
    <location>
        <begin position="31"/>
        <end position="694"/>
    </location>
</feature>
<keyword evidence="5" id="KW-0410">Iron transport</keyword>
<evidence type="ECO:0000256" key="8">
    <source>
        <dbReference type="ARBA" id="ARBA00023004"/>
    </source>
</evidence>
<dbReference type="InterPro" id="IPR012910">
    <property type="entry name" value="Plug_dom"/>
</dbReference>
<name>A0A6G6SHA6_PROVU</name>
<reference evidence="19 20" key="1">
    <citation type="submission" date="2020-01" db="EMBL/GenBank/DDBJ databases">
        <title>The genomic epidemiology of tigecycline resistance gene tet(X) variants in a swine farm in China.</title>
        <authorList>
            <person name="Peng K."/>
            <person name="Li R."/>
        </authorList>
    </citation>
    <scope>NUCLEOTIDE SEQUENCE [LARGE SCALE GENOMIC DNA]</scope>
    <source>
        <strain evidence="19 20">ZN3</strain>
    </source>
</reference>
<dbReference type="SUPFAM" id="SSF56935">
    <property type="entry name" value="Porins"/>
    <property type="match status" value="1"/>
</dbReference>
<dbReference type="Pfam" id="PF00593">
    <property type="entry name" value="TonB_dep_Rec_b-barrel"/>
    <property type="match status" value="1"/>
</dbReference>
<evidence type="ECO:0000256" key="6">
    <source>
        <dbReference type="ARBA" id="ARBA00022692"/>
    </source>
</evidence>
<dbReference type="Pfam" id="PF07715">
    <property type="entry name" value="Plug"/>
    <property type="match status" value="1"/>
</dbReference>
<dbReference type="PROSITE" id="PS52016">
    <property type="entry name" value="TONB_DEPENDENT_REC_3"/>
    <property type="match status" value="1"/>
</dbReference>
<dbReference type="AlphaFoldDB" id="A0A6G6SHA6"/>
<evidence type="ECO:0000259" key="17">
    <source>
        <dbReference type="Pfam" id="PF00593"/>
    </source>
</evidence>
<evidence type="ECO:0000256" key="3">
    <source>
        <dbReference type="ARBA" id="ARBA00022448"/>
    </source>
</evidence>
<dbReference type="InterPro" id="IPR037066">
    <property type="entry name" value="Plug_dom_sf"/>
</dbReference>
<keyword evidence="12 19" id="KW-0675">Receptor</keyword>
<keyword evidence="11 14" id="KW-0472">Membrane</keyword>
<dbReference type="FunFam" id="2.170.130.10:FF:000001">
    <property type="entry name" value="Catecholate siderophore TonB-dependent receptor"/>
    <property type="match status" value="1"/>
</dbReference>
<evidence type="ECO:0000256" key="13">
    <source>
        <dbReference type="ARBA" id="ARBA00023237"/>
    </source>
</evidence>
<dbReference type="GO" id="GO:0015891">
    <property type="term" value="P:siderophore transport"/>
    <property type="evidence" value="ECO:0007669"/>
    <property type="project" value="InterPro"/>
</dbReference>
<keyword evidence="8" id="KW-0408">Iron</keyword>
<keyword evidence="4 14" id="KW-1134">Transmembrane beta strand</keyword>
<keyword evidence="6 14" id="KW-0812">Transmembrane</keyword>
<evidence type="ECO:0000256" key="5">
    <source>
        <dbReference type="ARBA" id="ARBA00022496"/>
    </source>
</evidence>
<dbReference type="Gene3D" id="2.40.170.20">
    <property type="entry name" value="TonB-dependent receptor, beta-barrel domain"/>
    <property type="match status" value="1"/>
</dbReference>
<evidence type="ECO:0000313" key="20">
    <source>
        <dbReference type="Proteomes" id="UP000503287"/>
    </source>
</evidence>
<keyword evidence="9" id="KW-0406">Ion transport</keyword>
<dbReference type="InterPro" id="IPR039426">
    <property type="entry name" value="TonB-dep_rcpt-like"/>
</dbReference>
<evidence type="ECO:0000256" key="11">
    <source>
        <dbReference type="ARBA" id="ARBA00023136"/>
    </source>
</evidence>
<dbReference type="InterPro" id="IPR036942">
    <property type="entry name" value="Beta-barrel_TonB_sf"/>
</dbReference>
<feature type="signal peptide" evidence="16">
    <location>
        <begin position="1"/>
        <end position="30"/>
    </location>
</feature>
<dbReference type="Gene3D" id="2.170.130.10">
    <property type="entry name" value="TonB-dependent receptor, plug domain"/>
    <property type="match status" value="1"/>
</dbReference>
<comment type="similarity">
    <text evidence="2 14 15">Belongs to the TonB-dependent receptor family.</text>
</comment>
<dbReference type="GO" id="GO:0038023">
    <property type="term" value="F:signaling receptor activity"/>
    <property type="evidence" value="ECO:0007669"/>
    <property type="project" value="InterPro"/>
</dbReference>
<evidence type="ECO:0000256" key="16">
    <source>
        <dbReference type="SAM" id="SignalP"/>
    </source>
</evidence>
<dbReference type="GO" id="GO:0015344">
    <property type="term" value="F:siderophore uptake transmembrane transporter activity"/>
    <property type="evidence" value="ECO:0007669"/>
    <property type="project" value="TreeGrafter"/>
</dbReference>
<feature type="domain" description="TonB-dependent receptor plug" evidence="18">
    <location>
        <begin position="55"/>
        <end position="155"/>
    </location>
</feature>
<comment type="subcellular location">
    <subcellularLocation>
        <location evidence="1 14">Cell outer membrane</location>
        <topology evidence="1 14">Multi-pass membrane protein</topology>
    </subcellularLocation>
</comment>
<dbReference type="Proteomes" id="UP000503287">
    <property type="component" value="Chromosome"/>
</dbReference>
<protein>
    <submittedName>
        <fullName evidence="19">TonB-dependent siderophore receptor</fullName>
    </submittedName>
</protein>
<dbReference type="PANTHER" id="PTHR32552:SF68">
    <property type="entry name" value="FERRICHROME OUTER MEMBRANE TRANSPORTER_PHAGE RECEPTOR"/>
    <property type="match status" value="1"/>
</dbReference>
<evidence type="ECO:0000256" key="10">
    <source>
        <dbReference type="ARBA" id="ARBA00023077"/>
    </source>
</evidence>
<evidence type="ECO:0000259" key="18">
    <source>
        <dbReference type="Pfam" id="PF07715"/>
    </source>
</evidence>
<keyword evidence="13 14" id="KW-0998">Cell outer membrane</keyword>
<dbReference type="PANTHER" id="PTHR32552">
    <property type="entry name" value="FERRICHROME IRON RECEPTOR-RELATED"/>
    <property type="match status" value="1"/>
</dbReference>
<dbReference type="GO" id="GO:0009279">
    <property type="term" value="C:cell outer membrane"/>
    <property type="evidence" value="ECO:0007669"/>
    <property type="project" value="UniProtKB-SubCell"/>
</dbReference>